<organism evidence="2 3">
    <name type="scientific">Methylobacterium soli</name>
    <dbReference type="NCBI Taxonomy" id="553447"/>
    <lineage>
        <taxon>Bacteria</taxon>
        <taxon>Pseudomonadati</taxon>
        <taxon>Pseudomonadota</taxon>
        <taxon>Alphaproteobacteria</taxon>
        <taxon>Hyphomicrobiales</taxon>
        <taxon>Methylobacteriaceae</taxon>
        <taxon>Methylobacterium</taxon>
    </lineage>
</organism>
<feature type="signal peptide" evidence="1">
    <location>
        <begin position="1"/>
        <end position="25"/>
    </location>
</feature>
<dbReference type="AlphaFoldDB" id="A0A6L3SZF1"/>
<feature type="chain" id="PRO_5026741244" evidence="1">
    <location>
        <begin position="26"/>
        <end position="84"/>
    </location>
</feature>
<reference evidence="2 3" key="1">
    <citation type="submission" date="2019-09" db="EMBL/GenBank/DDBJ databases">
        <title>YIM 48816 draft genome.</title>
        <authorList>
            <person name="Jiang L."/>
        </authorList>
    </citation>
    <scope>NUCLEOTIDE SEQUENCE [LARGE SCALE GENOMIC DNA]</scope>
    <source>
        <strain evidence="2 3">YIM 48816</strain>
    </source>
</reference>
<dbReference type="Proteomes" id="UP000474159">
    <property type="component" value="Unassembled WGS sequence"/>
</dbReference>
<accession>A0A6L3SZF1</accession>
<keyword evidence="1" id="KW-0732">Signal</keyword>
<evidence type="ECO:0000313" key="2">
    <source>
        <dbReference type="EMBL" id="KAB1077547.1"/>
    </source>
</evidence>
<gene>
    <name evidence="2" type="ORF">F6X53_18430</name>
</gene>
<name>A0A6L3SZF1_9HYPH</name>
<keyword evidence="3" id="KW-1185">Reference proteome</keyword>
<proteinExistence type="predicted"/>
<evidence type="ECO:0000313" key="3">
    <source>
        <dbReference type="Proteomes" id="UP000474159"/>
    </source>
</evidence>
<comment type="caution">
    <text evidence="2">The sequence shown here is derived from an EMBL/GenBank/DDBJ whole genome shotgun (WGS) entry which is preliminary data.</text>
</comment>
<evidence type="ECO:0000256" key="1">
    <source>
        <dbReference type="SAM" id="SignalP"/>
    </source>
</evidence>
<sequence length="84" mass="8811">MGRNGAIGLAVATLLAFGATREASAAPAADRISTKVADAGQALRPVAAVAEAEDEGDTANCSRSRRRLWVEGEGWIVRRITTCR</sequence>
<dbReference type="EMBL" id="VZZK01000020">
    <property type="protein sequence ID" value="KAB1077547.1"/>
    <property type="molecule type" value="Genomic_DNA"/>
</dbReference>
<protein>
    <submittedName>
        <fullName evidence="2">Uncharacterized protein</fullName>
    </submittedName>
</protein>
<dbReference type="OrthoDB" id="8021190at2"/>